<evidence type="ECO:0000313" key="9">
    <source>
        <dbReference type="Proteomes" id="UP001499910"/>
    </source>
</evidence>
<protein>
    <submittedName>
        <fullName evidence="8">DMT family transporter</fullName>
    </submittedName>
</protein>
<dbReference type="PANTHER" id="PTHR22911">
    <property type="entry name" value="ACYL-MALONYL CONDENSING ENZYME-RELATED"/>
    <property type="match status" value="1"/>
</dbReference>
<evidence type="ECO:0000313" key="8">
    <source>
        <dbReference type="EMBL" id="GAA5069742.1"/>
    </source>
</evidence>
<feature type="transmembrane region" description="Helical" evidence="6">
    <location>
        <begin position="159"/>
        <end position="180"/>
    </location>
</feature>
<feature type="transmembrane region" description="Helical" evidence="6">
    <location>
        <begin position="55"/>
        <end position="74"/>
    </location>
</feature>
<feature type="transmembrane region" description="Helical" evidence="6">
    <location>
        <begin position="192"/>
        <end position="211"/>
    </location>
</feature>
<feature type="domain" description="EamA" evidence="7">
    <location>
        <begin position="22"/>
        <end position="153"/>
    </location>
</feature>
<dbReference type="EMBL" id="BAABHW010000001">
    <property type="protein sequence ID" value="GAA5069742.1"/>
    <property type="molecule type" value="Genomic_DNA"/>
</dbReference>
<dbReference type="InterPro" id="IPR000620">
    <property type="entry name" value="EamA_dom"/>
</dbReference>
<reference evidence="9" key="1">
    <citation type="journal article" date="2019" name="Int. J. Syst. Evol. Microbiol.">
        <title>The Global Catalogue of Microorganisms (GCM) 10K type strain sequencing project: providing services to taxonomists for standard genome sequencing and annotation.</title>
        <authorList>
            <consortium name="The Broad Institute Genomics Platform"/>
            <consortium name="The Broad Institute Genome Sequencing Center for Infectious Disease"/>
            <person name="Wu L."/>
            <person name="Ma J."/>
        </authorList>
    </citation>
    <scope>NUCLEOTIDE SEQUENCE [LARGE SCALE GENOMIC DNA]</scope>
    <source>
        <strain evidence="9">JCM 18015</strain>
    </source>
</reference>
<accession>A0ABP9L2E1</accession>
<comment type="subcellular location">
    <subcellularLocation>
        <location evidence="1">Membrane</location>
        <topology evidence="1">Multi-pass membrane protein</topology>
    </subcellularLocation>
</comment>
<sequence>MTDRTAQTPLAAAAAPAQVGLAALWMLGAIASFSAMAIAGRAASLELDTFELMTYRSAVGFVIVVTAGLLSGHIRQVTTRHMGRHILRNIAHFTGQNLWFYAITVSPLALVFALEFTSPLWTIGLAALFLGERLTRIKLLAGAMGFAGILAIVQPGNAAISPGMIAAASAAIMFATTAIFTKRLTATETITCILFWLTLIQLGLGLLTSLYDGDMALPSLAMLPWVVIIGVAGLAAHFCLTTALSLAPASIVMPMDFARLPVIAVIGVLFYDEALSLGVVLGAILILTGNFLNIRAGRRAG</sequence>
<evidence type="ECO:0000256" key="2">
    <source>
        <dbReference type="ARBA" id="ARBA00009853"/>
    </source>
</evidence>
<feature type="domain" description="EamA" evidence="7">
    <location>
        <begin position="162"/>
        <end position="293"/>
    </location>
</feature>
<comment type="similarity">
    <text evidence="2">Belongs to the drug/metabolite transporter (DMT) superfamily. 10 TMS drug/metabolite exporter (DME) (TC 2.A.7.3) family.</text>
</comment>
<feature type="transmembrane region" description="Helical" evidence="6">
    <location>
        <begin position="137"/>
        <end position="153"/>
    </location>
</feature>
<keyword evidence="5 6" id="KW-0472">Membrane</keyword>
<feature type="transmembrane region" description="Helical" evidence="6">
    <location>
        <begin position="86"/>
        <end position="103"/>
    </location>
</feature>
<organism evidence="8 9">
    <name type="scientific">[Roseibacterium] beibuensis</name>
    <dbReference type="NCBI Taxonomy" id="1193142"/>
    <lineage>
        <taxon>Bacteria</taxon>
        <taxon>Pseudomonadati</taxon>
        <taxon>Pseudomonadota</taxon>
        <taxon>Alphaproteobacteria</taxon>
        <taxon>Rhodobacterales</taxon>
        <taxon>Roseobacteraceae</taxon>
        <taxon>Roseicyclus</taxon>
    </lineage>
</organism>
<dbReference type="InterPro" id="IPR037185">
    <property type="entry name" value="EmrE-like"/>
</dbReference>
<proteinExistence type="inferred from homology"/>
<keyword evidence="4 6" id="KW-1133">Transmembrane helix</keyword>
<feature type="transmembrane region" description="Helical" evidence="6">
    <location>
        <begin position="251"/>
        <end position="271"/>
    </location>
</feature>
<dbReference type="PANTHER" id="PTHR22911:SF6">
    <property type="entry name" value="SOLUTE CARRIER FAMILY 35 MEMBER G1"/>
    <property type="match status" value="1"/>
</dbReference>
<name>A0ABP9L2E1_9RHOB</name>
<dbReference type="Proteomes" id="UP001499910">
    <property type="component" value="Unassembled WGS sequence"/>
</dbReference>
<evidence type="ECO:0000259" key="7">
    <source>
        <dbReference type="Pfam" id="PF00892"/>
    </source>
</evidence>
<keyword evidence="3 6" id="KW-0812">Transmembrane</keyword>
<gene>
    <name evidence="8" type="ORF">GCM10023209_11770</name>
</gene>
<evidence type="ECO:0000256" key="6">
    <source>
        <dbReference type="SAM" id="Phobius"/>
    </source>
</evidence>
<feature type="transmembrane region" description="Helical" evidence="6">
    <location>
        <begin position="109"/>
        <end position="130"/>
    </location>
</feature>
<dbReference type="SUPFAM" id="SSF103481">
    <property type="entry name" value="Multidrug resistance efflux transporter EmrE"/>
    <property type="match status" value="2"/>
</dbReference>
<evidence type="ECO:0000256" key="5">
    <source>
        <dbReference type="ARBA" id="ARBA00023136"/>
    </source>
</evidence>
<evidence type="ECO:0000256" key="1">
    <source>
        <dbReference type="ARBA" id="ARBA00004141"/>
    </source>
</evidence>
<feature type="transmembrane region" description="Helical" evidence="6">
    <location>
        <begin position="277"/>
        <end position="294"/>
    </location>
</feature>
<dbReference type="Pfam" id="PF00892">
    <property type="entry name" value="EamA"/>
    <property type="match status" value="2"/>
</dbReference>
<keyword evidence="9" id="KW-1185">Reference proteome</keyword>
<evidence type="ECO:0000256" key="3">
    <source>
        <dbReference type="ARBA" id="ARBA00022692"/>
    </source>
</evidence>
<evidence type="ECO:0000256" key="4">
    <source>
        <dbReference type="ARBA" id="ARBA00022989"/>
    </source>
</evidence>
<comment type="caution">
    <text evidence="8">The sequence shown here is derived from an EMBL/GenBank/DDBJ whole genome shotgun (WGS) entry which is preliminary data.</text>
</comment>
<feature type="transmembrane region" description="Helical" evidence="6">
    <location>
        <begin position="223"/>
        <end position="244"/>
    </location>
</feature>